<evidence type="ECO:0000313" key="1">
    <source>
        <dbReference type="EMBL" id="MEI2454563.1"/>
    </source>
</evidence>
<protein>
    <submittedName>
        <fullName evidence="1">Phage major capsid protein, P2 family</fullName>
    </submittedName>
</protein>
<dbReference type="Pfam" id="PF05125">
    <property type="entry name" value="Phage_cap_P2"/>
    <property type="match status" value="1"/>
</dbReference>
<comment type="caution">
    <text evidence="1">The sequence shown here is derived from an EMBL/GenBank/DDBJ whole genome shotgun (WGS) entry which is preliminary data.</text>
</comment>
<evidence type="ECO:0000313" key="2">
    <source>
        <dbReference type="Proteomes" id="UP001387215"/>
    </source>
</evidence>
<dbReference type="NCBIfam" id="TIGR01551">
    <property type="entry name" value="major_capsid_P2"/>
    <property type="match status" value="1"/>
</dbReference>
<accession>A0ABU8D0M5</accession>
<dbReference type="EMBL" id="JBANDL010000002">
    <property type="protein sequence ID" value="MEI2454563.1"/>
    <property type="molecule type" value="Genomic_DNA"/>
</dbReference>
<reference evidence="1 2" key="1">
    <citation type="submission" date="2024-02" db="EMBL/GenBank/DDBJ databases">
        <title>Lysobacter Genome Sequencing and Mining.</title>
        <authorList>
            <person name="Bierman J."/>
            <person name="Walker M.C."/>
        </authorList>
    </citation>
    <scope>NUCLEOTIDE SEQUENCE [LARGE SCALE GENOMIC DNA]</scope>
    <source>
        <strain evidence="1 2">PB6250</strain>
    </source>
</reference>
<organism evidence="1 2">
    <name type="scientific">Lysobacter firmicutimachus</name>
    <dbReference type="NCBI Taxonomy" id="1792846"/>
    <lineage>
        <taxon>Bacteria</taxon>
        <taxon>Pseudomonadati</taxon>
        <taxon>Pseudomonadota</taxon>
        <taxon>Gammaproteobacteria</taxon>
        <taxon>Lysobacterales</taxon>
        <taxon>Lysobacteraceae</taxon>
        <taxon>Lysobacter</taxon>
    </lineage>
</organism>
<proteinExistence type="predicted"/>
<name>A0ABU8D0M5_9GAMM</name>
<dbReference type="RefSeq" id="WP_336131464.1">
    <property type="nucleotide sequence ID" value="NZ_JBANDL010000002.1"/>
</dbReference>
<dbReference type="Proteomes" id="UP001387215">
    <property type="component" value="Unassembled WGS sequence"/>
</dbReference>
<gene>
    <name evidence="1" type="ORF">V2J18_07705</name>
</gene>
<dbReference type="InterPro" id="IPR006441">
    <property type="entry name" value="Phage_P2_GpN"/>
</dbReference>
<sequence>MLCNTRLRFDQYISQVAKLNNTGDPYKSFNVSPSVQQKMEARMQESSSFLKSINVMPVDEIKGEKIGLGIGAPVASRTDTNLRTRTTRDPTSMDIGGYECQKTNFDTHLKYAKLDAWAKFPNFQAMCRDAVLTRCALDRISIGFNGTHAAPDTDLGKFPNLEDVNKGWLQHYRDQAPARVLKEGKTPGKITIGAGGDFANLDAAVMDVVHGLIDPWHQKAGGLVVILGADLLHRKYFPLVNTNQAPSEQLSADIVMSRQEVGGKPAAQVPFMPDNAMFITPLKNLSIYYQESARRRYFKDVPERDCIENYESSNEAYVVEDFGAGCLVENIELVR</sequence>
<keyword evidence="2" id="KW-1185">Reference proteome</keyword>